<dbReference type="AlphaFoldDB" id="A0A7R9V9D2"/>
<evidence type="ECO:0000256" key="6">
    <source>
        <dbReference type="SAM" id="SignalP"/>
    </source>
</evidence>
<dbReference type="EMBL" id="HBEC01019168">
    <property type="protein sequence ID" value="CAD8288965.1"/>
    <property type="molecule type" value="Transcribed_RNA"/>
</dbReference>
<accession>A0A7R9V9D2</accession>
<comment type="catalytic activity">
    <reaction evidence="1 5">
        <text>[protein]-peptidylproline (omega=180) = [protein]-peptidylproline (omega=0)</text>
        <dbReference type="Rhea" id="RHEA:16237"/>
        <dbReference type="Rhea" id="RHEA-COMP:10747"/>
        <dbReference type="Rhea" id="RHEA-COMP:10748"/>
        <dbReference type="ChEBI" id="CHEBI:83833"/>
        <dbReference type="ChEBI" id="CHEBI:83834"/>
        <dbReference type="EC" id="5.2.1.8"/>
    </reaction>
</comment>
<dbReference type="EC" id="5.2.1.8" evidence="2 5"/>
<keyword evidence="3 5" id="KW-0697">Rotamase</keyword>
<feature type="chain" id="PRO_5031453197" description="peptidylprolyl isomerase" evidence="6">
    <location>
        <begin position="25"/>
        <end position="165"/>
    </location>
</feature>
<gene>
    <name evidence="8" type="ORF">CEUR00632_LOCUS9004</name>
</gene>
<sequence length="165" mass="17071">MGGAAALAAAAALSALPSAPPAFADDEKVLCDAACAEGLDKLETVTTESGLKYKDIVVGKGAIPPTGYQVVVHYVAMTPAGRVFFNSLSSRPLDIRVGSGQVVAGLDEGLQTMKPGGIRRLYIPGDMAFPKGLKAAAGRPTVPPNSPVMFDVQLLYIPGLEDDEE</sequence>
<feature type="signal peptide" evidence="6">
    <location>
        <begin position="1"/>
        <end position="24"/>
    </location>
</feature>
<organism evidence="8">
    <name type="scientific">Chlamydomonas euryale</name>
    <dbReference type="NCBI Taxonomy" id="1486919"/>
    <lineage>
        <taxon>Eukaryota</taxon>
        <taxon>Viridiplantae</taxon>
        <taxon>Chlorophyta</taxon>
        <taxon>core chlorophytes</taxon>
        <taxon>Chlorophyceae</taxon>
        <taxon>CS clade</taxon>
        <taxon>Chlamydomonadales</taxon>
        <taxon>Chlamydomonadaceae</taxon>
        <taxon>Chlamydomonas</taxon>
    </lineage>
</organism>
<evidence type="ECO:0000259" key="7">
    <source>
        <dbReference type="PROSITE" id="PS50059"/>
    </source>
</evidence>
<dbReference type="Pfam" id="PF00254">
    <property type="entry name" value="FKBP_C"/>
    <property type="match status" value="1"/>
</dbReference>
<evidence type="ECO:0000256" key="1">
    <source>
        <dbReference type="ARBA" id="ARBA00000971"/>
    </source>
</evidence>
<protein>
    <recommendedName>
        <fullName evidence="2 5">peptidylprolyl isomerase</fullName>
        <ecNumber evidence="2 5">5.2.1.8</ecNumber>
    </recommendedName>
</protein>
<evidence type="ECO:0000256" key="2">
    <source>
        <dbReference type="ARBA" id="ARBA00013194"/>
    </source>
</evidence>
<dbReference type="Gene3D" id="3.10.50.40">
    <property type="match status" value="1"/>
</dbReference>
<evidence type="ECO:0000256" key="5">
    <source>
        <dbReference type="PROSITE-ProRule" id="PRU00277"/>
    </source>
</evidence>
<dbReference type="PANTHER" id="PTHR43811">
    <property type="entry name" value="FKBP-TYPE PEPTIDYL-PROLYL CIS-TRANS ISOMERASE FKPA"/>
    <property type="match status" value="1"/>
</dbReference>
<dbReference type="PANTHER" id="PTHR43811:SF17">
    <property type="entry name" value="PEPTIDYL-PROLYL CIS-TRANS ISOMERASE FKBP16-3, CHLOROPLASTIC"/>
    <property type="match status" value="1"/>
</dbReference>
<keyword evidence="4 5" id="KW-0413">Isomerase</keyword>
<dbReference type="PROSITE" id="PS50059">
    <property type="entry name" value="FKBP_PPIASE"/>
    <property type="match status" value="1"/>
</dbReference>
<dbReference type="SUPFAM" id="SSF54534">
    <property type="entry name" value="FKBP-like"/>
    <property type="match status" value="1"/>
</dbReference>
<keyword evidence="6" id="KW-0732">Signal</keyword>
<evidence type="ECO:0000256" key="3">
    <source>
        <dbReference type="ARBA" id="ARBA00023110"/>
    </source>
</evidence>
<evidence type="ECO:0000313" key="8">
    <source>
        <dbReference type="EMBL" id="CAD8288965.1"/>
    </source>
</evidence>
<dbReference type="InterPro" id="IPR001179">
    <property type="entry name" value="PPIase_FKBP_dom"/>
</dbReference>
<feature type="domain" description="PPIase FKBP-type" evidence="7">
    <location>
        <begin position="67"/>
        <end position="158"/>
    </location>
</feature>
<evidence type="ECO:0000256" key="4">
    <source>
        <dbReference type="ARBA" id="ARBA00023235"/>
    </source>
</evidence>
<dbReference type="GO" id="GO:0003755">
    <property type="term" value="F:peptidyl-prolyl cis-trans isomerase activity"/>
    <property type="evidence" value="ECO:0007669"/>
    <property type="project" value="UniProtKB-KW"/>
</dbReference>
<proteinExistence type="predicted"/>
<dbReference type="InterPro" id="IPR046357">
    <property type="entry name" value="PPIase_dom_sf"/>
</dbReference>
<reference evidence="8" key="1">
    <citation type="submission" date="2021-01" db="EMBL/GenBank/DDBJ databases">
        <authorList>
            <person name="Corre E."/>
            <person name="Pelletier E."/>
            <person name="Niang G."/>
            <person name="Scheremetjew M."/>
            <person name="Finn R."/>
            <person name="Kale V."/>
            <person name="Holt S."/>
            <person name="Cochrane G."/>
            <person name="Meng A."/>
            <person name="Brown T."/>
            <person name="Cohen L."/>
        </authorList>
    </citation>
    <scope>NUCLEOTIDE SEQUENCE</scope>
    <source>
        <strain evidence="8">CCMP219</strain>
    </source>
</reference>
<name>A0A7R9V9D2_9CHLO</name>